<dbReference type="InterPro" id="IPR001969">
    <property type="entry name" value="Aspartic_peptidase_AS"/>
</dbReference>
<dbReference type="GO" id="GO:0008233">
    <property type="term" value="F:peptidase activity"/>
    <property type="evidence" value="ECO:0007669"/>
    <property type="project" value="UniProtKB-KW"/>
</dbReference>
<dbReference type="RefSeq" id="WP_260903729.1">
    <property type="nucleotide sequence ID" value="NZ_JAOCZP010000004.1"/>
</dbReference>
<dbReference type="EMBL" id="JAOCZP010000004">
    <property type="protein sequence ID" value="MCT7376126.1"/>
    <property type="molecule type" value="Genomic_DNA"/>
</dbReference>
<dbReference type="InterPro" id="IPR034122">
    <property type="entry name" value="Retropepsin-like_bacterial"/>
</dbReference>
<dbReference type="Proteomes" id="UP001320831">
    <property type="component" value="Unassembled WGS sequence"/>
</dbReference>
<sequence>MLRNLILLGAVAGIFASIPAIYQRNPQAFDGMLRRVLTEEAPQTQHAAASVKHAPGRAETLLGRKVRIPSDGRGHYSAEFKLNGRTIHAMVDTGATFVAINESTARRIGLKLSQSDFRHRVDTANGTTAAAAGTIGNLQIGRIFVEEVQAVVLKDEALSGTLVGMSFLSRLSRFEMENGALLLEQ</sequence>
<dbReference type="Gene3D" id="2.40.70.10">
    <property type="entry name" value="Acid Proteases"/>
    <property type="match status" value="1"/>
</dbReference>
<keyword evidence="1" id="KW-0378">Hydrolase</keyword>
<dbReference type="InterPro" id="IPR011969">
    <property type="entry name" value="Clan_AA_Asp_peptidase_C"/>
</dbReference>
<dbReference type="GO" id="GO:0006508">
    <property type="term" value="P:proteolysis"/>
    <property type="evidence" value="ECO:0007669"/>
    <property type="project" value="UniProtKB-KW"/>
</dbReference>
<dbReference type="Pfam" id="PF13975">
    <property type="entry name" value="gag-asp_proteas"/>
    <property type="match status" value="1"/>
</dbReference>
<name>A0ABT2LP99_9HYPH</name>
<dbReference type="CDD" id="cd05483">
    <property type="entry name" value="retropepsin_like_bacteria"/>
    <property type="match status" value="1"/>
</dbReference>
<accession>A0ABT2LP99</accession>
<evidence type="ECO:0000313" key="2">
    <source>
        <dbReference type="Proteomes" id="UP001320831"/>
    </source>
</evidence>
<comment type="caution">
    <text evidence="1">The sequence shown here is derived from an EMBL/GenBank/DDBJ whole genome shotgun (WGS) entry which is preliminary data.</text>
</comment>
<dbReference type="NCBIfam" id="TIGR02281">
    <property type="entry name" value="clan_AA_DTGA"/>
    <property type="match status" value="1"/>
</dbReference>
<dbReference type="InterPro" id="IPR021109">
    <property type="entry name" value="Peptidase_aspartic_dom_sf"/>
</dbReference>
<protein>
    <submittedName>
        <fullName evidence="1">TIGR02281 family clan AA aspartic protease</fullName>
        <ecNumber evidence="1">3.4.23.-</ecNumber>
    </submittedName>
</protein>
<keyword evidence="2" id="KW-1185">Reference proteome</keyword>
<dbReference type="EC" id="3.4.23.-" evidence="1"/>
<keyword evidence="1" id="KW-0645">Protease</keyword>
<evidence type="ECO:0000313" key="1">
    <source>
        <dbReference type="EMBL" id="MCT7376126.1"/>
    </source>
</evidence>
<organism evidence="1 2">
    <name type="scientific">Chelativorans salis</name>
    <dbReference type="NCBI Taxonomy" id="2978478"/>
    <lineage>
        <taxon>Bacteria</taxon>
        <taxon>Pseudomonadati</taxon>
        <taxon>Pseudomonadota</taxon>
        <taxon>Alphaproteobacteria</taxon>
        <taxon>Hyphomicrobiales</taxon>
        <taxon>Phyllobacteriaceae</taxon>
        <taxon>Chelativorans</taxon>
    </lineage>
</organism>
<proteinExistence type="predicted"/>
<reference evidence="1 2" key="1">
    <citation type="submission" date="2022-09" db="EMBL/GenBank/DDBJ databases">
        <title>Chelativorans salina sp. nov., a novel slightly halophilic bacterium isolated from a saline lake sediment enrichment.</title>
        <authorList>
            <person name="Gao L."/>
            <person name="Fang B.-Z."/>
            <person name="Li W.-J."/>
        </authorList>
    </citation>
    <scope>NUCLEOTIDE SEQUENCE [LARGE SCALE GENOMIC DNA]</scope>
    <source>
        <strain evidence="1 2">EGI FJ00035</strain>
    </source>
</reference>
<gene>
    <name evidence="1" type="ORF">N5A92_13900</name>
</gene>
<dbReference type="PROSITE" id="PS00141">
    <property type="entry name" value="ASP_PROTEASE"/>
    <property type="match status" value="1"/>
</dbReference>
<dbReference type="SUPFAM" id="SSF50630">
    <property type="entry name" value="Acid proteases"/>
    <property type="match status" value="1"/>
</dbReference>